<dbReference type="SMART" id="SM00409">
    <property type="entry name" value="IG"/>
    <property type="match status" value="1"/>
</dbReference>
<dbReference type="InterPro" id="IPR003599">
    <property type="entry name" value="Ig_sub"/>
</dbReference>
<keyword evidence="5" id="KW-1185">Reference proteome</keyword>
<dbReference type="GO" id="GO:0038023">
    <property type="term" value="F:signaling receptor activity"/>
    <property type="evidence" value="ECO:0007669"/>
    <property type="project" value="InterPro"/>
</dbReference>
<dbReference type="FunCoup" id="A0A3P8UMY3">
    <property type="interactions" value="40"/>
</dbReference>
<evidence type="ECO:0000256" key="2">
    <source>
        <dbReference type="SAM" id="SignalP"/>
    </source>
</evidence>
<evidence type="ECO:0000313" key="5">
    <source>
        <dbReference type="Proteomes" id="UP000265120"/>
    </source>
</evidence>
<dbReference type="PANTHER" id="PTHR15343">
    <property type="entry name" value="CD7"/>
    <property type="match status" value="1"/>
</dbReference>
<dbReference type="SMART" id="SM00406">
    <property type="entry name" value="IGv"/>
    <property type="match status" value="1"/>
</dbReference>
<dbReference type="InterPro" id="IPR013106">
    <property type="entry name" value="Ig_V-set"/>
</dbReference>
<dbReference type="Pfam" id="PF07686">
    <property type="entry name" value="V-set"/>
    <property type="match status" value="1"/>
</dbReference>
<feature type="domain" description="Ig-like" evidence="3">
    <location>
        <begin position="4"/>
        <end position="114"/>
    </location>
</feature>
<keyword evidence="1" id="KW-0472">Membrane</keyword>
<feature type="transmembrane region" description="Helical" evidence="1">
    <location>
        <begin position="151"/>
        <end position="174"/>
    </location>
</feature>
<reference evidence="4 5" key="1">
    <citation type="journal article" date="2014" name="Nat. Genet.">
        <title>Whole-genome sequence of a flatfish provides insights into ZW sex chromosome evolution and adaptation to a benthic lifestyle.</title>
        <authorList>
            <person name="Chen S."/>
            <person name="Zhang G."/>
            <person name="Shao C."/>
            <person name="Huang Q."/>
            <person name="Liu G."/>
            <person name="Zhang P."/>
            <person name="Song W."/>
            <person name="An N."/>
            <person name="Chalopin D."/>
            <person name="Volff J.N."/>
            <person name="Hong Y."/>
            <person name="Li Q."/>
            <person name="Sha Z."/>
            <person name="Zhou H."/>
            <person name="Xie M."/>
            <person name="Yu Q."/>
            <person name="Liu Y."/>
            <person name="Xiang H."/>
            <person name="Wang N."/>
            <person name="Wu K."/>
            <person name="Yang C."/>
            <person name="Zhou Q."/>
            <person name="Liao X."/>
            <person name="Yang L."/>
            <person name="Hu Q."/>
            <person name="Zhang J."/>
            <person name="Meng L."/>
            <person name="Jin L."/>
            <person name="Tian Y."/>
            <person name="Lian J."/>
            <person name="Yang J."/>
            <person name="Miao G."/>
            <person name="Liu S."/>
            <person name="Liang Z."/>
            <person name="Yan F."/>
            <person name="Li Y."/>
            <person name="Sun B."/>
            <person name="Zhang H."/>
            <person name="Zhang J."/>
            <person name="Zhu Y."/>
            <person name="Du M."/>
            <person name="Zhao Y."/>
            <person name="Schartl M."/>
            <person name="Tang Q."/>
            <person name="Wang J."/>
        </authorList>
    </citation>
    <scope>NUCLEOTIDE SEQUENCE</scope>
</reference>
<keyword evidence="1" id="KW-0812">Transmembrane</keyword>
<dbReference type="GO" id="GO:0002250">
    <property type="term" value="P:adaptive immune response"/>
    <property type="evidence" value="ECO:0007669"/>
    <property type="project" value="InterPro"/>
</dbReference>
<proteinExistence type="predicted"/>
<dbReference type="InterPro" id="IPR007110">
    <property type="entry name" value="Ig-like_dom"/>
</dbReference>
<organism evidence="4 5">
    <name type="scientific">Cynoglossus semilaevis</name>
    <name type="common">Tongue sole</name>
    <dbReference type="NCBI Taxonomy" id="244447"/>
    <lineage>
        <taxon>Eukaryota</taxon>
        <taxon>Metazoa</taxon>
        <taxon>Chordata</taxon>
        <taxon>Craniata</taxon>
        <taxon>Vertebrata</taxon>
        <taxon>Euteleostomi</taxon>
        <taxon>Actinopterygii</taxon>
        <taxon>Neopterygii</taxon>
        <taxon>Teleostei</taxon>
        <taxon>Neoteleostei</taxon>
        <taxon>Acanthomorphata</taxon>
        <taxon>Carangaria</taxon>
        <taxon>Pleuronectiformes</taxon>
        <taxon>Pleuronectoidei</taxon>
        <taxon>Cynoglossidae</taxon>
        <taxon>Cynoglossinae</taxon>
        <taxon>Cynoglossus</taxon>
    </lineage>
</organism>
<dbReference type="PANTHER" id="PTHR15343:SF0">
    <property type="entry name" value="T-CELL ANTIGEN CD7"/>
    <property type="match status" value="1"/>
</dbReference>
<dbReference type="PROSITE" id="PS50835">
    <property type="entry name" value="IG_LIKE"/>
    <property type="match status" value="1"/>
</dbReference>
<evidence type="ECO:0000313" key="4">
    <source>
        <dbReference type="Ensembl" id="ENSCSEP00000004563.1"/>
    </source>
</evidence>
<dbReference type="Proteomes" id="UP000265120">
    <property type="component" value="Chromosome 9"/>
</dbReference>
<accession>A0A3P8UMY3</accession>
<keyword evidence="2" id="KW-0732">Signal</keyword>
<dbReference type="Gene3D" id="2.60.40.10">
    <property type="entry name" value="Immunoglobulins"/>
    <property type="match status" value="1"/>
</dbReference>
<feature type="chain" id="PRO_5017955600" evidence="2">
    <location>
        <begin position="25"/>
        <end position="245"/>
    </location>
</feature>
<dbReference type="GO" id="GO:0016020">
    <property type="term" value="C:membrane"/>
    <property type="evidence" value="ECO:0007669"/>
    <property type="project" value="InterPro"/>
</dbReference>
<evidence type="ECO:0000259" key="3">
    <source>
        <dbReference type="PROSITE" id="PS50835"/>
    </source>
</evidence>
<reference evidence="4" key="3">
    <citation type="submission" date="2025-09" db="UniProtKB">
        <authorList>
            <consortium name="Ensembl"/>
        </authorList>
    </citation>
    <scope>IDENTIFICATION</scope>
</reference>
<protein>
    <submittedName>
        <fullName evidence="4">Uncharacterized LOC103383552</fullName>
    </submittedName>
</protein>
<dbReference type="GeneTree" id="ENSGT00530000069385"/>
<evidence type="ECO:0000256" key="1">
    <source>
        <dbReference type="SAM" id="Phobius"/>
    </source>
</evidence>
<sequence>MTGPQLLASFWTLWSVTLIGFVHSDIQFLERHEGESVVLPCVVEQTNPAPFAVALERSWLQNTKVMFMHTQEDFSTDSDDDQRRFSVSGDPSVREVNVTLSELKVTDTDRYYCTFYIYNPTSTDLRIRGTTEFFLLVTADDTCSCSTYSTLLYALSSATVLLLLLLLSIGSVVICKGRKGIRQEVRSLSPGPIYEEMVAMKPQSPKPAFKQLEEAESSEYRNCSVNKSCPQNHYEIPTGVRGPRM</sequence>
<dbReference type="InterPro" id="IPR013783">
    <property type="entry name" value="Ig-like_fold"/>
</dbReference>
<dbReference type="InParanoid" id="A0A3P8UMY3"/>
<reference evidence="4" key="2">
    <citation type="submission" date="2025-08" db="UniProtKB">
        <authorList>
            <consortium name="Ensembl"/>
        </authorList>
    </citation>
    <scope>IDENTIFICATION</scope>
</reference>
<keyword evidence="1" id="KW-1133">Transmembrane helix</keyword>
<dbReference type="InterPro" id="IPR039090">
    <property type="entry name" value="CD7"/>
</dbReference>
<dbReference type="InterPro" id="IPR036179">
    <property type="entry name" value="Ig-like_dom_sf"/>
</dbReference>
<dbReference type="OMA" id="ENHYERP"/>
<dbReference type="AlphaFoldDB" id="A0A3P8UMY3"/>
<feature type="signal peptide" evidence="2">
    <location>
        <begin position="1"/>
        <end position="24"/>
    </location>
</feature>
<dbReference type="Ensembl" id="ENSCSET00000004619.1">
    <property type="protein sequence ID" value="ENSCSEP00000004563.1"/>
    <property type="gene ID" value="ENSCSEG00000002972.1"/>
</dbReference>
<dbReference type="SUPFAM" id="SSF48726">
    <property type="entry name" value="Immunoglobulin"/>
    <property type="match status" value="1"/>
</dbReference>
<name>A0A3P8UMY3_CYNSE</name>